<dbReference type="InterPro" id="IPR027417">
    <property type="entry name" value="P-loop_NTPase"/>
</dbReference>
<dbReference type="Pfam" id="PF05876">
    <property type="entry name" value="GpA_ATPase"/>
    <property type="match status" value="1"/>
</dbReference>
<dbReference type="Pfam" id="PF20454">
    <property type="entry name" value="GpA_nuclease"/>
    <property type="match status" value="1"/>
</dbReference>
<dbReference type="InterPro" id="IPR046453">
    <property type="entry name" value="GpA_ATPase"/>
</dbReference>
<dbReference type="Gene3D" id="3.40.50.300">
    <property type="entry name" value="P-loop containing nucleotide triphosphate hydrolases"/>
    <property type="match status" value="1"/>
</dbReference>
<feature type="domain" description="Terminase large subunit GpA endonuclease" evidence="2">
    <location>
        <begin position="291"/>
        <end position="573"/>
    </location>
</feature>
<name>A0A859FK67_9BACI</name>
<accession>A0A859FK67</accession>
<keyword evidence="4" id="KW-1185">Reference proteome</keyword>
<dbReference type="AlphaFoldDB" id="A0A859FK67"/>
<proteinExistence type="inferred from homology"/>
<evidence type="ECO:0000313" key="3">
    <source>
        <dbReference type="EMBL" id="QKS73166.1"/>
    </source>
</evidence>
<dbReference type="PANTHER" id="PTHR34413:SF2">
    <property type="entry name" value="PROPHAGE TAIL FIBER ASSEMBLY PROTEIN HOMOLOG TFAE-RELATED"/>
    <property type="match status" value="1"/>
</dbReference>
<dbReference type="EMBL" id="CP041372">
    <property type="protein sequence ID" value="QKS73166.1"/>
    <property type="molecule type" value="Genomic_DNA"/>
</dbReference>
<sequence>MSENSNIQKQTKKLFAKLAKIVAPPPELSVSEWADLYRKLSSEASAEPGQWRTERAPYQKEIMDAINDPKTEEIVVMSSAQVGKTEIILNTVAYHVDYDPAPIMIIQPTVDLANTFSKTRLAPMLRDTPALKNKVADAKSRDSSNTIREKAFPGGVIMMVGANSPTGLSSRPVRILLADEVDRFPVSAGTEGDPLSLAVKRTNTFANRKKIFVSTPTIKGASRIEKAYEESTQEKWNLPCPSCDELQPLSWDQISFESVAMACKSCGSVHKEYEWKRGKGKWVANNPSSKIRGFHLNEMASPWKKWEEIITDFKRANKEGTESLKVWVNTSMGETWEERGESINSDALLEKTEDYSSEVPQSVGVLTCGVDVQDNRLEYEIVGWGLNRESWGIKYGIIMGDPGHEHVWEELDGVLNASYDREDGEKLQIMSTCIDSGGHHTKTVYDYCKKREINRVWAIKGQGGTGISFIKRPTRRQDSGVWLFTIGVDVGKDQVLSRLRATTEQHGYCHFPNDPTKGYDQDYFKGITSEHKVIRSKGGQTKHVWEKKRGHARNEPFDIRNYATAALEILNPDIDKIIESEGVVKPMVRKKKRKRARRT</sequence>
<dbReference type="KEGG" id="psua:FLK61_26145"/>
<dbReference type="InterPro" id="IPR051220">
    <property type="entry name" value="TFA_Chaperone"/>
</dbReference>
<dbReference type="GO" id="GO:0005524">
    <property type="term" value="F:ATP binding"/>
    <property type="evidence" value="ECO:0007669"/>
    <property type="project" value="InterPro"/>
</dbReference>
<evidence type="ECO:0000259" key="1">
    <source>
        <dbReference type="Pfam" id="PF05876"/>
    </source>
</evidence>
<dbReference type="GO" id="GO:0016887">
    <property type="term" value="F:ATP hydrolysis activity"/>
    <property type="evidence" value="ECO:0007669"/>
    <property type="project" value="InterPro"/>
</dbReference>
<dbReference type="HAMAP" id="MF_04144">
    <property type="entry name" value="TERL_LAMBDA"/>
    <property type="match status" value="1"/>
</dbReference>
<organism evidence="3 4">
    <name type="scientific">Paenalkalicoccus suaedae</name>
    <dbReference type="NCBI Taxonomy" id="2592382"/>
    <lineage>
        <taxon>Bacteria</taxon>
        <taxon>Bacillati</taxon>
        <taxon>Bacillota</taxon>
        <taxon>Bacilli</taxon>
        <taxon>Bacillales</taxon>
        <taxon>Bacillaceae</taxon>
        <taxon>Paenalkalicoccus</taxon>
    </lineage>
</organism>
<dbReference type="GO" id="GO:0004519">
    <property type="term" value="F:endonuclease activity"/>
    <property type="evidence" value="ECO:0007669"/>
    <property type="project" value="InterPro"/>
</dbReference>
<feature type="domain" description="Phage terminase large subunit GpA ATPase" evidence="1">
    <location>
        <begin position="45"/>
        <end position="282"/>
    </location>
</feature>
<dbReference type="PANTHER" id="PTHR34413">
    <property type="entry name" value="PROPHAGE TAIL FIBER ASSEMBLY PROTEIN HOMOLOG TFAE-RELATED-RELATED"/>
    <property type="match status" value="1"/>
</dbReference>
<dbReference type="InterPro" id="IPR046454">
    <property type="entry name" value="GpA_endonuclease"/>
</dbReference>
<reference evidence="4" key="1">
    <citation type="submission" date="2019-07" db="EMBL/GenBank/DDBJ databases">
        <title>Bacillus alkalisoli sp. nov. isolated from saline soil.</title>
        <authorList>
            <person name="Sun J.-Q."/>
            <person name="Xu L."/>
        </authorList>
    </citation>
    <scope>NUCLEOTIDE SEQUENCE [LARGE SCALE GENOMIC DNA]</scope>
    <source>
        <strain evidence="4">M4U3P1</strain>
    </source>
</reference>
<evidence type="ECO:0000259" key="2">
    <source>
        <dbReference type="Pfam" id="PF20454"/>
    </source>
</evidence>
<dbReference type="InterPro" id="IPR008866">
    <property type="entry name" value="Phage_lambda_GpA-like"/>
</dbReference>
<gene>
    <name evidence="3" type="ORF">FLK61_26145</name>
</gene>
<evidence type="ECO:0000313" key="4">
    <source>
        <dbReference type="Proteomes" id="UP000318138"/>
    </source>
</evidence>
<protein>
    <submittedName>
        <fullName evidence="3">Phage terminase large subunit family protein</fullName>
    </submittedName>
</protein>
<dbReference type="Proteomes" id="UP000318138">
    <property type="component" value="Chromosome"/>
</dbReference>